<evidence type="ECO:0000313" key="7">
    <source>
        <dbReference type="Proteomes" id="UP000823405"/>
    </source>
</evidence>
<dbReference type="InterPro" id="IPR019410">
    <property type="entry name" value="Methyltransf_16"/>
</dbReference>
<evidence type="ECO:0000256" key="2">
    <source>
        <dbReference type="ARBA" id="ARBA00022679"/>
    </source>
</evidence>
<comment type="similarity">
    <text evidence="4">Belongs to the methyltransferase superfamily. METTL23 family.</text>
</comment>
<dbReference type="PANTHER" id="PTHR14614:SF164">
    <property type="entry name" value="HISTONE-ARGININE METHYLTRANSFERASE METTL23"/>
    <property type="match status" value="1"/>
</dbReference>
<keyword evidence="7" id="KW-1185">Reference proteome</keyword>
<dbReference type="Proteomes" id="UP000823405">
    <property type="component" value="Unassembled WGS sequence"/>
</dbReference>
<dbReference type="PANTHER" id="PTHR14614">
    <property type="entry name" value="HEPATOCELLULAR CARCINOMA-ASSOCIATED ANTIGEN"/>
    <property type="match status" value="1"/>
</dbReference>
<dbReference type="GO" id="GO:0032259">
    <property type="term" value="P:methylation"/>
    <property type="evidence" value="ECO:0007669"/>
    <property type="project" value="UniProtKB-KW"/>
</dbReference>
<name>A0A9P6QNN8_9FUNG</name>
<feature type="compositionally biased region" description="Acidic residues" evidence="5">
    <location>
        <begin position="349"/>
        <end position="373"/>
    </location>
</feature>
<keyword evidence="1 6" id="KW-0489">Methyltransferase</keyword>
<accession>A0A9P6QNN8</accession>
<evidence type="ECO:0000256" key="4">
    <source>
        <dbReference type="ARBA" id="ARBA00043988"/>
    </source>
</evidence>
<feature type="region of interest" description="Disordered" evidence="5">
    <location>
        <begin position="287"/>
        <end position="310"/>
    </location>
</feature>
<dbReference type="Gene3D" id="3.40.50.150">
    <property type="entry name" value="Vaccinia Virus protein VP39"/>
    <property type="match status" value="1"/>
</dbReference>
<protein>
    <submittedName>
        <fullName evidence="6">Methyltransferase-like protein 23</fullName>
    </submittedName>
</protein>
<dbReference type="InterPro" id="IPR029063">
    <property type="entry name" value="SAM-dependent_MTases_sf"/>
</dbReference>
<evidence type="ECO:0000256" key="5">
    <source>
        <dbReference type="SAM" id="MobiDB-lite"/>
    </source>
</evidence>
<evidence type="ECO:0000256" key="1">
    <source>
        <dbReference type="ARBA" id="ARBA00022603"/>
    </source>
</evidence>
<dbReference type="SUPFAM" id="SSF53335">
    <property type="entry name" value="S-adenosyl-L-methionine-dependent methyltransferases"/>
    <property type="match status" value="1"/>
</dbReference>
<dbReference type="GO" id="GO:0005634">
    <property type="term" value="C:nucleus"/>
    <property type="evidence" value="ECO:0007669"/>
    <property type="project" value="TreeGrafter"/>
</dbReference>
<dbReference type="Pfam" id="PF10294">
    <property type="entry name" value="Methyltransf_16"/>
    <property type="match status" value="1"/>
</dbReference>
<keyword evidence="2" id="KW-0808">Transferase</keyword>
<organism evidence="6 7">
    <name type="scientific">Linnemannia gamsii</name>
    <dbReference type="NCBI Taxonomy" id="64522"/>
    <lineage>
        <taxon>Eukaryota</taxon>
        <taxon>Fungi</taxon>
        <taxon>Fungi incertae sedis</taxon>
        <taxon>Mucoromycota</taxon>
        <taxon>Mortierellomycotina</taxon>
        <taxon>Mortierellomycetes</taxon>
        <taxon>Mortierellales</taxon>
        <taxon>Mortierellaceae</taxon>
        <taxon>Linnemannia</taxon>
    </lineage>
</organism>
<dbReference type="GO" id="GO:0005737">
    <property type="term" value="C:cytoplasm"/>
    <property type="evidence" value="ECO:0007669"/>
    <property type="project" value="TreeGrafter"/>
</dbReference>
<feature type="region of interest" description="Disordered" evidence="5">
    <location>
        <begin position="327"/>
        <end position="388"/>
    </location>
</feature>
<proteinExistence type="inferred from homology"/>
<feature type="non-terminal residue" evidence="6">
    <location>
        <position position="388"/>
    </location>
</feature>
<gene>
    <name evidence="6" type="primary">METTL23</name>
    <name evidence="6" type="ORF">BGZ97_007101</name>
</gene>
<sequence>MDSSSSSHSLSSSDHHRQACKQYHYVSDQRDVTVKVLELLDADFGLYVWPSALVLAEYIFRRLDMFTGTTDNPKIILELGAGTALPSLLLAKATTPGSTVLITTDRPNAPHILDNIQRAYQENHISWSKDQHQLQEHKIMVRSLGWGDFTLTNPFNPDGGLLQLLKDVSRINQNKEGICSPGRIDLILGSDTFYNPPDFEPLLATVSFIINRHNPECVFLTTYQNRSAKRNIDHLLEKWNLEGRVIEWEAFDFDMSKFVSGGDVAKRGGGDMGAEEMEDESLMSMSECTSEEQEQHHEVQVSGEEDDGEEDRWLRLVKAEIGREMNTSEGVSTKKPGFLGLVEYSSGSDSEEDDEDDCANEESIDPVGEDEGGQDYTHKMGDGGSLSS</sequence>
<reference evidence="6" key="1">
    <citation type="journal article" date="2020" name="Fungal Divers.">
        <title>Resolving the Mortierellaceae phylogeny through synthesis of multi-gene phylogenetics and phylogenomics.</title>
        <authorList>
            <person name="Vandepol N."/>
            <person name="Liber J."/>
            <person name="Desiro A."/>
            <person name="Na H."/>
            <person name="Kennedy M."/>
            <person name="Barry K."/>
            <person name="Grigoriev I.V."/>
            <person name="Miller A.N."/>
            <person name="O'Donnell K."/>
            <person name="Stajich J.E."/>
            <person name="Bonito G."/>
        </authorList>
    </citation>
    <scope>NUCLEOTIDE SEQUENCE</scope>
    <source>
        <strain evidence="6">NVP60</strain>
    </source>
</reference>
<comment type="caution">
    <text evidence="6">The sequence shown here is derived from an EMBL/GenBank/DDBJ whole genome shotgun (WGS) entry which is preliminary data.</text>
</comment>
<dbReference type="OrthoDB" id="407325at2759"/>
<keyword evidence="3" id="KW-0949">S-adenosyl-L-methionine</keyword>
<evidence type="ECO:0000256" key="3">
    <source>
        <dbReference type="ARBA" id="ARBA00022691"/>
    </source>
</evidence>
<evidence type="ECO:0000313" key="6">
    <source>
        <dbReference type="EMBL" id="KAG0287424.1"/>
    </source>
</evidence>
<dbReference type="EMBL" id="JAAAIN010003145">
    <property type="protein sequence ID" value="KAG0287424.1"/>
    <property type="molecule type" value="Genomic_DNA"/>
</dbReference>
<dbReference type="GO" id="GO:0008168">
    <property type="term" value="F:methyltransferase activity"/>
    <property type="evidence" value="ECO:0007669"/>
    <property type="project" value="UniProtKB-KW"/>
</dbReference>
<dbReference type="AlphaFoldDB" id="A0A9P6QNN8"/>